<dbReference type="Gene3D" id="3.40.50.1820">
    <property type="entry name" value="alpha/beta hydrolase"/>
    <property type="match status" value="1"/>
</dbReference>
<evidence type="ECO:0000256" key="1">
    <source>
        <dbReference type="SAM" id="Phobius"/>
    </source>
</evidence>
<feature type="transmembrane region" description="Helical" evidence="1">
    <location>
        <begin position="12"/>
        <end position="31"/>
    </location>
</feature>
<dbReference type="Proteomes" id="UP001164286">
    <property type="component" value="Unassembled WGS sequence"/>
</dbReference>
<dbReference type="PANTHER" id="PTHR12277">
    <property type="entry name" value="ALPHA/BETA HYDROLASE DOMAIN-CONTAINING PROTEIN"/>
    <property type="match status" value="1"/>
</dbReference>
<evidence type="ECO:0000259" key="2">
    <source>
        <dbReference type="Pfam" id="PF00561"/>
    </source>
</evidence>
<dbReference type="GO" id="GO:0008474">
    <property type="term" value="F:palmitoyl-(protein) hydrolase activity"/>
    <property type="evidence" value="ECO:0007669"/>
    <property type="project" value="TreeGrafter"/>
</dbReference>
<keyword evidence="1" id="KW-1133">Transmembrane helix</keyword>
<dbReference type="Pfam" id="PF00561">
    <property type="entry name" value="Abhydrolase_1"/>
    <property type="match status" value="1"/>
</dbReference>
<name>A0AA38GZS7_9TREE</name>
<dbReference type="InterPro" id="IPR000073">
    <property type="entry name" value="AB_hydrolase_1"/>
</dbReference>
<organism evidence="3 4">
    <name type="scientific">Dioszegia hungarica</name>
    <dbReference type="NCBI Taxonomy" id="4972"/>
    <lineage>
        <taxon>Eukaryota</taxon>
        <taxon>Fungi</taxon>
        <taxon>Dikarya</taxon>
        <taxon>Basidiomycota</taxon>
        <taxon>Agaricomycotina</taxon>
        <taxon>Tremellomycetes</taxon>
        <taxon>Tremellales</taxon>
        <taxon>Bulleribasidiaceae</taxon>
        <taxon>Dioszegia</taxon>
    </lineage>
</organism>
<feature type="domain" description="AB hydrolase-1" evidence="2">
    <location>
        <begin position="125"/>
        <end position="246"/>
    </location>
</feature>
<dbReference type="PANTHER" id="PTHR12277:SF81">
    <property type="entry name" value="PROTEIN ABHD13"/>
    <property type="match status" value="1"/>
</dbReference>
<protein>
    <submittedName>
        <fullName evidence="3">Alpha/Beta hydrolase protein</fullName>
    </submittedName>
</protein>
<dbReference type="RefSeq" id="XP_052941730.1">
    <property type="nucleotide sequence ID" value="XM_053088169.1"/>
</dbReference>
<keyword evidence="4" id="KW-1185">Reference proteome</keyword>
<sequence>MSLSSAATLLKYVAGTAATGSVLVAGGLWYFQRHLIYPSNLPSGSRTDVPTPAQIGLPYEDITLTTNDHLKLHAYLIPARRRPVTLQDLQSLSNEDRKARMKAEVDGWVEEMGKEDAVEYIKSRPTVVFFHANAGNMGHRLPLARKFNVEHGCNVFMLSYRGYGKSEGHASELGMRIDVEAALQYIQAHPLIGKTKLIVYGQSIGGAVSLYAAASHPDMISGIIIENTFLSLPLLIPSIMPQIPRFLLPILLTEQWDAALSLPKIRKSTPILMLSGKKDELVPPSHMVELRRIREGGRVQEASWQEEGQAANAAREKKDLGGKVRWREFPSGTHNDTCLIPGYWKEIGEWIREEVEGLPVEKGE</sequence>
<dbReference type="InterPro" id="IPR029058">
    <property type="entry name" value="AB_hydrolase_fold"/>
</dbReference>
<keyword evidence="1" id="KW-0812">Transmembrane</keyword>
<accession>A0AA38GZS7</accession>
<dbReference type="SUPFAM" id="SSF53474">
    <property type="entry name" value="alpha/beta-Hydrolases"/>
    <property type="match status" value="1"/>
</dbReference>
<keyword evidence="1" id="KW-0472">Membrane</keyword>
<dbReference type="GO" id="GO:0016020">
    <property type="term" value="C:membrane"/>
    <property type="evidence" value="ECO:0007669"/>
    <property type="project" value="TreeGrafter"/>
</dbReference>
<reference evidence="3" key="1">
    <citation type="journal article" date="2022" name="G3 (Bethesda)">
        <title>High quality genome of the basidiomycete yeast Dioszegia hungarica PDD-24b-2 isolated from cloud water.</title>
        <authorList>
            <person name="Jarrige D."/>
            <person name="Haridas S."/>
            <person name="Bleykasten-Grosshans C."/>
            <person name="Joly M."/>
            <person name="Nadalig T."/>
            <person name="Sancelme M."/>
            <person name="Vuilleumier S."/>
            <person name="Grigoriev I.V."/>
            <person name="Amato P."/>
            <person name="Bringel F."/>
        </authorList>
    </citation>
    <scope>NUCLEOTIDE SEQUENCE</scope>
    <source>
        <strain evidence="3">PDD-24b-2</strain>
    </source>
</reference>
<dbReference type="GeneID" id="77727374"/>
<comment type="caution">
    <text evidence="3">The sequence shown here is derived from an EMBL/GenBank/DDBJ whole genome shotgun (WGS) entry which is preliminary data.</text>
</comment>
<evidence type="ECO:0000313" key="4">
    <source>
        <dbReference type="Proteomes" id="UP001164286"/>
    </source>
</evidence>
<keyword evidence="3" id="KW-0378">Hydrolase</keyword>
<dbReference type="AlphaFoldDB" id="A0AA38GZS7"/>
<dbReference type="EMBL" id="JAKWFO010000016">
    <property type="protein sequence ID" value="KAI9631953.1"/>
    <property type="molecule type" value="Genomic_DNA"/>
</dbReference>
<gene>
    <name evidence="3" type="ORF">MKK02DRAFT_30922</name>
</gene>
<evidence type="ECO:0000313" key="3">
    <source>
        <dbReference type="EMBL" id="KAI9631953.1"/>
    </source>
</evidence>
<proteinExistence type="predicted"/>